<keyword evidence="2" id="KW-0732">Signal</keyword>
<comment type="caution">
    <text evidence="3">The sequence shown here is derived from an EMBL/GenBank/DDBJ whole genome shotgun (WGS) entry which is preliminary data.</text>
</comment>
<evidence type="ECO:0000313" key="4">
    <source>
        <dbReference type="Proteomes" id="UP000664940"/>
    </source>
</evidence>
<dbReference type="PANTHER" id="PTHR37404:SF1">
    <property type="entry name" value="HCG1796489"/>
    <property type="match status" value="1"/>
</dbReference>
<evidence type="ECO:0000256" key="2">
    <source>
        <dbReference type="SAM" id="SignalP"/>
    </source>
</evidence>
<proteinExistence type="predicted"/>
<gene>
    <name evidence="3" type="ORF">HJG60_009041</name>
</gene>
<feature type="chain" id="PRO_5032619526" description="Testis-expressed protein 45" evidence="2">
    <location>
        <begin position="25"/>
        <end position="362"/>
    </location>
</feature>
<reference evidence="3 4" key="1">
    <citation type="journal article" date="2020" name="Nature">
        <title>Six reference-quality genomes reveal evolution of bat adaptations.</title>
        <authorList>
            <person name="Jebb D."/>
            <person name="Huang Z."/>
            <person name="Pippel M."/>
            <person name="Hughes G.M."/>
            <person name="Lavrichenko K."/>
            <person name="Devanna P."/>
            <person name="Winkler S."/>
            <person name="Jermiin L.S."/>
            <person name="Skirmuntt E.C."/>
            <person name="Katzourakis A."/>
            <person name="Burkitt-Gray L."/>
            <person name="Ray D.A."/>
            <person name="Sullivan K.A.M."/>
            <person name="Roscito J.G."/>
            <person name="Kirilenko B.M."/>
            <person name="Davalos L.M."/>
            <person name="Corthals A.P."/>
            <person name="Power M.L."/>
            <person name="Jones G."/>
            <person name="Ransome R.D."/>
            <person name="Dechmann D.K.N."/>
            <person name="Locatelli A.G."/>
            <person name="Puechmaille S.J."/>
            <person name="Fedrigo O."/>
            <person name="Jarvis E.D."/>
            <person name="Hiller M."/>
            <person name="Vernes S.C."/>
            <person name="Myers E.W."/>
            <person name="Teeling E.C."/>
        </authorList>
    </citation>
    <scope>NUCLEOTIDE SEQUENCE [LARGE SCALE GENOMIC DNA]</scope>
    <source>
        <strain evidence="3">Bat1K_MPI-CBG_1</strain>
    </source>
</reference>
<dbReference type="AlphaFoldDB" id="A0A833YM31"/>
<protein>
    <recommendedName>
        <fullName evidence="5">Testis-expressed protein 45</fullName>
    </recommendedName>
</protein>
<dbReference type="Proteomes" id="UP000664940">
    <property type="component" value="Unassembled WGS sequence"/>
</dbReference>
<feature type="signal peptide" evidence="2">
    <location>
        <begin position="1"/>
        <end position="24"/>
    </location>
</feature>
<evidence type="ECO:0000256" key="1">
    <source>
        <dbReference type="SAM" id="MobiDB-lite"/>
    </source>
</evidence>
<name>A0A833YM31_9CHIR</name>
<feature type="region of interest" description="Disordered" evidence="1">
    <location>
        <begin position="70"/>
        <end position="91"/>
    </location>
</feature>
<organism evidence="3 4">
    <name type="scientific">Phyllostomus discolor</name>
    <name type="common">pale spear-nosed bat</name>
    <dbReference type="NCBI Taxonomy" id="89673"/>
    <lineage>
        <taxon>Eukaryota</taxon>
        <taxon>Metazoa</taxon>
        <taxon>Chordata</taxon>
        <taxon>Craniata</taxon>
        <taxon>Vertebrata</taxon>
        <taxon>Euteleostomi</taxon>
        <taxon>Mammalia</taxon>
        <taxon>Eutheria</taxon>
        <taxon>Laurasiatheria</taxon>
        <taxon>Chiroptera</taxon>
        <taxon>Yangochiroptera</taxon>
        <taxon>Phyllostomidae</taxon>
        <taxon>Phyllostominae</taxon>
        <taxon>Phyllostomus</taxon>
    </lineage>
</organism>
<sequence length="362" mass="39887">MLPHPSWSLPILLLSLLPCVPVEPHPPPSPLPAFPAPEWDLLSPRVVLSRGAPSGPPLLFLLEAGAFGEPPGSPANRTRRGSAEAEPLPPAAKQGLHIGAFDEVINRWETTSGSAFVPKTYGGPYAQPRAPEPADPMRIIGIKDLGEKLRHHSWRLPLITKCQCSEARAQYSGWPDLDRSVTGYVALQPPAPADHHCGGPSQALLPWMKNPKLVGQPFTGPDQSILDRHQFYLSTSARDFRAYSKKELLGYPGKGSLNYWNFEETPKAWGHGPQQPLCPPSSRIRVPRARPVTPAVPHRGALPLVQESYSAPLHPIRRLDRFCPLELPWGGPHWKPVPGIYSMPQAYRTEYSNYGSWKPALV</sequence>
<dbReference type="PANTHER" id="PTHR37404">
    <property type="entry name" value="HCG1796489"/>
    <property type="match status" value="1"/>
</dbReference>
<evidence type="ECO:0000313" key="3">
    <source>
        <dbReference type="EMBL" id="KAF6078129.1"/>
    </source>
</evidence>
<accession>A0A833YM31</accession>
<dbReference type="InterPro" id="IPR053347">
    <property type="entry name" value="Axonemal_MT_stabilizer"/>
</dbReference>
<dbReference type="EMBL" id="JABVXQ010000014">
    <property type="protein sequence ID" value="KAF6078129.1"/>
    <property type="molecule type" value="Genomic_DNA"/>
</dbReference>
<evidence type="ECO:0008006" key="5">
    <source>
        <dbReference type="Google" id="ProtNLM"/>
    </source>
</evidence>